<dbReference type="EMBL" id="UOGF01000071">
    <property type="protein sequence ID" value="VAX31079.1"/>
    <property type="molecule type" value="Genomic_DNA"/>
</dbReference>
<name>A0A3B1CLQ0_9ZZZZ</name>
<sequence length="156" mass="17077">MPKFFKYCLHCLKGFLIIFLIVQMSACGILLYPERQGQKKGTIDAGVAVLDAIGLLFFIVPGVIAFAVDFSTGAIYLPPGQSKTKLFAGKPVSVVQLDLKDLNAVNIEAVIAGHTGYRVSLSQANIEVSKLRNQGEIVHQFDTWVLNNAMFHNVSH</sequence>
<proteinExistence type="predicted"/>
<accession>A0A3B1CLQ0</accession>
<evidence type="ECO:0000256" key="1">
    <source>
        <dbReference type="SAM" id="Phobius"/>
    </source>
</evidence>
<feature type="transmembrane region" description="Helical" evidence="1">
    <location>
        <begin position="12"/>
        <end position="32"/>
    </location>
</feature>
<evidence type="ECO:0000313" key="2">
    <source>
        <dbReference type="EMBL" id="VAX31079.1"/>
    </source>
</evidence>
<gene>
    <name evidence="2" type="ORF">MNBD_NITROSPIRAE01-1026</name>
</gene>
<protein>
    <submittedName>
        <fullName evidence="2">Uncharacterized protein PA3962</fullName>
    </submittedName>
</protein>
<feature type="transmembrane region" description="Helical" evidence="1">
    <location>
        <begin position="52"/>
        <end position="77"/>
    </location>
</feature>
<reference evidence="2" key="1">
    <citation type="submission" date="2018-06" db="EMBL/GenBank/DDBJ databases">
        <authorList>
            <person name="Zhirakovskaya E."/>
        </authorList>
    </citation>
    <scope>NUCLEOTIDE SEQUENCE</scope>
</reference>
<keyword evidence="1" id="KW-1133">Transmembrane helix</keyword>
<organism evidence="2">
    <name type="scientific">hydrothermal vent metagenome</name>
    <dbReference type="NCBI Taxonomy" id="652676"/>
    <lineage>
        <taxon>unclassified sequences</taxon>
        <taxon>metagenomes</taxon>
        <taxon>ecological metagenomes</taxon>
    </lineage>
</organism>
<keyword evidence="1" id="KW-0472">Membrane</keyword>
<keyword evidence="1" id="KW-0812">Transmembrane</keyword>
<dbReference type="AlphaFoldDB" id="A0A3B1CLQ0"/>